<sequence length="213" mass="22552">MPPITAVAQIFSISTSLIASGGIACLSVFDIPELQSQPASQSLPSIRWLFSRGSHIFPQAAALSSAGFTYLAYNALPTGSRPVIQLLQHGKVPGYLAAAILAISVAPVTRLMIPTNFRLIKLNEEKGGSRSERNAREGRSKPSGRSAEESVEGKDGAKEFTDLSGPQSKTTLETSEAENEEVRQLLDKFGKMNATRAVLLGLGGIVGLSTALL</sequence>
<dbReference type="EMBL" id="JAPDRQ010000164">
    <property type="protein sequence ID" value="KAJ9653173.1"/>
    <property type="molecule type" value="Genomic_DNA"/>
</dbReference>
<dbReference type="Proteomes" id="UP001172386">
    <property type="component" value="Unassembled WGS sequence"/>
</dbReference>
<protein>
    <submittedName>
        <fullName evidence="1">Uncharacterized protein</fullName>
    </submittedName>
</protein>
<reference evidence="1" key="1">
    <citation type="submission" date="2022-10" db="EMBL/GenBank/DDBJ databases">
        <title>Culturing micro-colonial fungi from biological soil crusts in the Mojave desert and describing Neophaeococcomyces mojavensis, and introducing the new genera and species Taxawa tesnikishii.</title>
        <authorList>
            <person name="Kurbessoian T."/>
            <person name="Stajich J.E."/>
        </authorList>
    </citation>
    <scope>NUCLEOTIDE SEQUENCE</scope>
    <source>
        <strain evidence="1">JES_112</strain>
    </source>
</reference>
<name>A0ACC2ZZZ2_9EURO</name>
<evidence type="ECO:0000313" key="2">
    <source>
        <dbReference type="Proteomes" id="UP001172386"/>
    </source>
</evidence>
<accession>A0ACC2ZZZ2</accession>
<proteinExistence type="predicted"/>
<comment type="caution">
    <text evidence="1">The sequence shown here is derived from an EMBL/GenBank/DDBJ whole genome shotgun (WGS) entry which is preliminary data.</text>
</comment>
<keyword evidence="2" id="KW-1185">Reference proteome</keyword>
<evidence type="ECO:0000313" key="1">
    <source>
        <dbReference type="EMBL" id="KAJ9653173.1"/>
    </source>
</evidence>
<organism evidence="1 2">
    <name type="scientific">Neophaeococcomyces mojaviensis</name>
    <dbReference type="NCBI Taxonomy" id="3383035"/>
    <lineage>
        <taxon>Eukaryota</taxon>
        <taxon>Fungi</taxon>
        <taxon>Dikarya</taxon>
        <taxon>Ascomycota</taxon>
        <taxon>Pezizomycotina</taxon>
        <taxon>Eurotiomycetes</taxon>
        <taxon>Chaetothyriomycetidae</taxon>
        <taxon>Chaetothyriales</taxon>
        <taxon>Chaetothyriales incertae sedis</taxon>
        <taxon>Neophaeococcomyces</taxon>
    </lineage>
</organism>
<gene>
    <name evidence="1" type="ORF">H2198_007635</name>
</gene>